<evidence type="ECO:0000313" key="5">
    <source>
        <dbReference type="Proteomes" id="UP000294911"/>
    </source>
</evidence>
<dbReference type="AlphaFoldDB" id="A0A4R2Q3J2"/>
<dbReference type="Pfam" id="PF13305">
    <property type="entry name" value="TetR_C_33"/>
    <property type="match status" value="1"/>
</dbReference>
<dbReference type="SUPFAM" id="SSF46689">
    <property type="entry name" value="Homeodomain-like"/>
    <property type="match status" value="1"/>
</dbReference>
<dbReference type="SUPFAM" id="SSF48498">
    <property type="entry name" value="Tetracyclin repressor-like, C-terminal domain"/>
    <property type="match status" value="1"/>
</dbReference>
<dbReference type="Gene3D" id="1.10.10.60">
    <property type="entry name" value="Homeodomain-like"/>
    <property type="match status" value="1"/>
</dbReference>
<sequence length="189" mass="20618">MPRAGLSTRAVIESAAKMLDQQPGKELGIAAVAEHLGVRPPSLYKHIEGATGLRRGIMLHAKAELATVLGEAAIGKAREEAVHGISIAYRQWAKTHPGQYPLTMRAPAPGDKDDEEVSATLVNVLYTILAGYRLDGDDLIDATRFLRSSLHGFVDLETTNAFQLPRNLDRSFTRLIMSITTSLNDWGRS</sequence>
<dbReference type="Proteomes" id="UP000294911">
    <property type="component" value="Unassembled WGS sequence"/>
</dbReference>
<accession>A0A4R2Q3J2</accession>
<evidence type="ECO:0000313" key="4">
    <source>
        <dbReference type="EMBL" id="TCP41215.1"/>
    </source>
</evidence>
<keyword evidence="1" id="KW-0805">Transcription regulation</keyword>
<dbReference type="InterPro" id="IPR025996">
    <property type="entry name" value="MT1864/Rv1816-like_C"/>
</dbReference>
<dbReference type="InterPro" id="IPR036271">
    <property type="entry name" value="Tet_transcr_reg_TetR-rel_C_sf"/>
</dbReference>
<name>A0A4R2Q3J2_9PSEU</name>
<proteinExistence type="predicted"/>
<keyword evidence="5" id="KW-1185">Reference proteome</keyword>
<feature type="domain" description="HTH-type transcriptional regulator MT1864/Rv1816-like C-terminal" evidence="3">
    <location>
        <begin position="85"/>
        <end position="176"/>
    </location>
</feature>
<organism evidence="4 5">
    <name type="scientific">Tamaricihabitans halophyticus</name>
    <dbReference type="NCBI Taxonomy" id="1262583"/>
    <lineage>
        <taxon>Bacteria</taxon>
        <taxon>Bacillati</taxon>
        <taxon>Actinomycetota</taxon>
        <taxon>Actinomycetes</taxon>
        <taxon>Pseudonocardiales</taxon>
        <taxon>Pseudonocardiaceae</taxon>
        <taxon>Tamaricihabitans</taxon>
    </lineage>
</organism>
<dbReference type="InterPro" id="IPR009057">
    <property type="entry name" value="Homeodomain-like_sf"/>
</dbReference>
<gene>
    <name evidence="4" type="ORF">EV191_1265</name>
</gene>
<protein>
    <submittedName>
        <fullName evidence="4">TetR family transcriptional regulator</fullName>
    </submittedName>
</protein>
<reference evidence="4 5" key="1">
    <citation type="submission" date="2019-03" db="EMBL/GenBank/DDBJ databases">
        <title>Genomic Encyclopedia of Type Strains, Phase IV (KMG-IV): sequencing the most valuable type-strain genomes for metagenomic binning, comparative biology and taxonomic classification.</title>
        <authorList>
            <person name="Goeker M."/>
        </authorList>
    </citation>
    <scope>NUCLEOTIDE SEQUENCE [LARGE SCALE GENOMIC DNA]</scope>
    <source>
        <strain evidence="4 5">DSM 45765</strain>
    </source>
</reference>
<comment type="caution">
    <text evidence="4">The sequence shown here is derived from an EMBL/GenBank/DDBJ whole genome shotgun (WGS) entry which is preliminary data.</text>
</comment>
<evidence type="ECO:0000259" key="3">
    <source>
        <dbReference type="Pfam" id="PF13305"/>
    </source>
</evidence>
<evidence type="ECO:0000256" key="1">
    <source>
        <dbReference type="ARBA" id="ARBA00023015"/>
    </source>
</evidence>
<dbReference type="Gene3D" id="1.10.357.10">
    <property type="entry name" value="Tetracycline Repressor, domain 2"/>
    <property type="match status" value="1"/>
</dbReference>
<dbReference type="EMBL" id="SLXQ01000026">
    <property type="protein sequence ID" value="TCP41215.1"/>
    <property type="molecule type" value="Genomic_DNA"/>
</dbReference>
<evidence type="ECO:0000256" key="2">
    <source>
        <dbReference type="ARBA" id="ARBA00023163"/>
    </source>
</evidence>
<dbReference type="RefSeq" id="WP_165913152.1">
    <property type="nucleotide sequence ID" value="NZ_SLXQ01000026.1"/>
</dbReference>
<keyword evidence="2" id="KW-0804">Transcription</keyword>